<keyword evidence="7 18" id="KW-0732">Signal</keyword>
<feature type="domain" description="Cytochrome c" evidence="19">
    <location>
        <begin position="54"/>
        <end position="149"/>
    </location>
</feature>
<evidence type="ECO:0000256" key="11">
    <source>
        <dbReference type="ARBA" id="ARBA00025746"/>
    </source>
</evidence>
<keyword evidence="10 14" id="KW-0408">Iron</keyword>
<dbReference type="InterPro" id="IPR036909">
    <property type="entry name" value="Cyt_c-like_dom_sf"/>
</dbReference>
<dbReference type="AlphaFoldDB" id="A0A210RXH3"/>
<feature type="binding site" description="covalent" evidence="16">
    <location>
        <position position="180"/>
    </location>
    <ligand>
        <name>heme c</name>
        <dbReference type="ChEBI" id="CHEBI:61717"/>
        <label>2</label>
    </ligand>
</feature>
<dbReference type="GO" id="GO:0046872">
    <property type="term" value="F:metal ion binding"/>
    <property type="evidence" value="ECO:0007669"/>
    <property type="project" value="UniProtKB-KW"/>
</dbReference>
<keyword evidence="4 14" id="KW-0349">Heme</keyword>
<comment type="caution">
    <text evidence="20">The sequence shown here is derived from an EMBL/GenBank/DDBJ whole genome shotgun (WGS) entry which is preliminary data.</text>
</comment>
<dbReference type="EC" id="2.8.5.2" evidence="14"/>
<dbReference type="InterPro" id="IPR009056">
    <property type="entry name" value="Cyt_c-like_dom"/>
</dbReference>
<reference evidence="20 21" key="1">
    <citation type="submission" date="2017-03" db="EMBL/GenBank/DDBJ databases">
        <title>New species Polynucleobacter sp. MWH-EgelM1-30-B4.</title>
        <authorList>
            <person name="Hahn M.W."/>
        </authorList>
    </citation>
    <scope>NUCLEOTIDE SEQUENCE [LARGE SCALE GENOMIC DNA]</scope>
    <source>
        <strain evidence="20 21">MWH-EgelM1-30-B4</strain>
    </source>
</reference>
<evidence type="ECO:0000256" key="12">
    <source>
        <dbReference type="ARBA" id="ARBA00048077"/>
    </source>
</evidence>
<evidence type="ECO:0000313" key="21">
    <source>
        <dbReference type="Proteomes" id="UP000196880"/>
    </source>
</evidence>
<dbReference type="SUPFAM" id="SSF46626">
    <property type="entry name" value="Cytochrome c"/>
    <property type="match status" value="2"/>
</dbReference>
<comment type="similarity">
    <text evidence="11 14">Belongs to the SoxA family.</text>
</comment>
<comment type="subcellular location">
    <subcellularLocation>
        <location evidence="1 14">Periplasm</location>
    </subcellularLocation>
</comment>
<evidence type="ECO:0000256" key="9">
    <source>
        <dbReference type="ARBA" id="ARBA00022982"/>
    </source>
</evidence>
<dbReference type="GO" id="GO:0070069">
    <property type="term" value="C:cytochrome complex"/>
    <property type="evidence" value="ECO:0007669"/>
    <property type="project" value="InterPro"/>
</dbReference>
<evidence type="ECO:0000256" key="3">
    <source>
        <dbReference type="ARBA" id="ARBA00022448"/>
    </source>
</evidence>
<feature type="binding site" description="axial binding residue" evidence="17">
    <location>
        <position position="232"/>
    </location>
    <ligand>
        <name>heme c</name>
        <dbReference type="ChEBI" id="CHEBI:61717"/>
        <label>2</label>
    </ligand>
    <ligandPart>
        <name>Fe</name>
        <dbReference type="ChEBI" id="CHEBI:18248"/>
    </ligandPart>
</feature>
<evidence type="ECO:0000256" key="17">
    <source>
        <dbReference type="PIRSR" id="PIRSR038455-3"/>
    </source>
</evidence>
<dbReference type="InterPro" id="IPR025710">
    <property type="entry name" value="SoxA"/>
</dbReference>
<gene>
    <name evidence="20" type="ORF">B6A14_07455</name>
</gene>
<dbReference type="NCBIfam" id="TIGR04484">
    <property type="entry name" value="thiosulf_SoxA"/>
    <property type="match status" value="1"/>
</dbReference>
<dbReference type="Gene3D" id="1.10.760.10">
    <property type="entry name" value="Cytochrome c-like domain"/>
    <property type="match status" value="2"/>
</dbReference>
<feature type="active site" description="Cysteine persulfide intermediate" evidence="15">
    <location>
        <position position="232"/>
    </location>
</feature>
<dbReference type="PIRSF" id="PIRSF038455">
    <property type="entry name" value="SoxA"/>
    <property type="match status" value="1"/>
</dbReference>
<feature type="signal peptide" evidence="18">
    <location>
        <begin position="1"/>
        <end position="26"/>
    </location>
</feature>
<comment type="catalytic activity">
    <reaction evidence="12 14">
        <text>L-cysteinyl-[SoxY protein] + thiosulfate + 2 Fe(III)-[cytochrome c] = S-sulfosulfanyl-L-cysteinyl-[SoxY protein] + 2 Fe(II)-[cytochrome c] + 2 H(+)</text>
        <dbReference type="Rhea" id="RHEA:56720"/>
        <dbReference type="Rhea" id="RHEA-COMP:10350"/>
        <dbReference type="Rhea" id="RHEA-COMP:14328"/>
        <dbReference type="Rhea" id="RHEA-COMP:14399"/>
        <dbReference type="Rhea" id="RHEA-COMP:14691"/>
        <dbReference type="ChEBI" id="CHEBI:15378"/>
        <dbReference type="ChEBI" id="CHEBI:29033"/>
        <dbReference type="ChEBI" id="CHEBI:29034"/>
        <dbReference type="ChEBI" id="CHEBI:29950"/>
        <dbReference type="ChEBI" id="CHEBI:33542"/>
        <dbReference type="ChEBI" id="CHEBI:139321"/>
        <dbReference type="EC" id="2.8.5.2"/>
    </reaction>
</comment>
<evidence type="ECO:0000256" key="6">
    <source>
        <dbReference type="ARBA" id="ARBA00022723"/>
    </source>
</evidence>
<evidence type="ECO:0000256" key="10">
    <source>
        <dbReference type="ARBA" id="ARBA00023004"/>
    </source>
</evidence>
<proteinExistence type="inferred from homology"/>
<evidence type="ECO:0000256" key="14">
    <source>
        <dbReference type="PIRNR" id="PIRNR038455"/>
    </source>
</evidence>
<dbReference type="GO" id="GO:0019417">
    <property type="term" value="P:sulfur oxidation"/>
    <property type="evidence" value="ECO:0007669"/>
    <property type="project" value="InterPro"/>
</dbReference>
<evidence type="ECO:0000256" key="16">
    <source>
        <dbReference type="PIRSR" id="PIRSR038455-2"/>
    </source>
</evidence>
<keyword evidence="6 14" id="KW-0479">Metal-binding</keyword>
<dbReference type="EMBL" id="NAIA01000003">
    <property type="protein sequence ID" value="OWF65617.1"/>
    <property type="molecule type" value="Genomic_DNA"/>
</dbReference>
<evidence type="ECO:0000256" key="2">
    <source>
        <dbReference type="ARBA" id="ARBA00011530"/>
    </source>
</evidence>
<evidence type="ECO:0000313" key="20">
    <source>
        <dbReference type="EMBL" id="OWF65617.1"/>
    </source>
</evidence>
<keyword evidence="3 14" id="KW-0813">Transport</keyword>
<keyword evidence="5 14" id="KW-0808">Transferase</keyword>
<evidence type="ECO:0000256" key="13">
    <source>
        <dbReference type="ARBA" id="ARBA00048423"/>
    </source>
</evidence>
<feature type="chain" id="PRO_5013301503" description="SoxAX cytochrome complex subunit A" evidence="18">
    <location>
        <begin position="27"/>
        <end position="271"/>
    </location>
</feature>
<dbReference type="Pfam" id="PF21342">
    <property type="entry name" value="SoxA-TsdA_cyt-c"/>
    <property type="match status" value="1"/>
</dbReference>
<protein>
    <recommendedName>
        <fullName evidence="14">SoxAX cytochrome complex subunit A</fullName>
        <ecNumber evidence="14">2.8.5.2</ecNumber>
    </recommendedName>
    <alternativeName>
        <fullName evidence="14">Protein SoxA</fullName>
    </alternativeName>
    <alternativeName>
        <fullName evidence="14">Sulfur oxidizing protein A</fullName>
    </alternativeName>
    <alternativeName>
        <fullName evidence="14">Thiosulfate-oxidizing multienzyme system protein SoxA</fullName>
    </alternativeName>
</protein>
<evidence type="ECO:0000256" key="15">
    <source>
        <dbReference type="PIRSR" id="PIRSR038455-1"/>
    </source>
</evidence>
<comment type="cofactor">
    <cofactor evidence="16">
        <name>heme</name>
        <dbReference type="ChEBI" id="CHEBI:30413"/>
    </cofactor>
    <text evidence="16">Binds 2 heme groups per subunit.</text>
</comment>
<comment type="subunit">
    <text evidence="2 14">Heterodimer of SoxA and SoxX.</text>
</comment>
<dbReference type="GO" id="GO:0020037">
    <property type="term" value="F:heme binding"/>
    <property type="evidence" value="ECO:0007669"/>
    <property type="project" value="InterPro"/>
</dbReference>
<dbReference type="GO" id="GO:0042597">
    <property type="term" value="C:periplasmic space"/>
    <property type="evidence" value="ECO:0007669"/>
    <property type="project" value="UniProtKB-SubCell"/>
</dbReference>
<keyword evidence="21" id="KW-1185">Reference proteome</keyword>
<keyword evidence="9 14" id="KW-0249">Electron transport</keyword>
<feature type="binding site" evidence="16">
    <location>
        <position position="228"/>
    </location>
    <ligand>
        <name>substrate</name>
    </ligand>
</feature>
<dbReference type="OrthoDB" id="9808312at2"/>
<evidence type="ECO:0000256" key="1">
    <source>
        <dbReference type="ARBA" id="ARBA00004418"/>
    </source>
</evidence>
<organism evidence="20 21">
    <name type="scientific">Polynucleobacter hirudinilacicola</name>
    <dbReference type="NCBI Taxonomy" id="1743166"/>
    <lineage>
        <taxon>Bacteria</taxon>
        <taxon>Pseudomonadati</taxon>
        <taxon>Pseudomonadota</taxon>
        <taxon>Betaproteobacteria</taxon>
        <taxon>Burkholderiales</taxon>
        <taxon>Burkholderiaceae</taxon>
        <taxon>Polynucleobacter</taxon>
    </lineage>
</organism>
<evidence type="ECO:0000256" key="7">
    <source>
        <dbReference type="ARBA" id="ARBA00022729"/>
    </source>
</evidence>
<dbReference type="Proteomes" id="UP000196880">
    <property type="component" value="Unassembled WGS sequence"/>
</dbReference>
<comment type="catalytic activity">
    <reaction evidence="13 14">
        <text>S-sulfanyl-L-cysteinyl-[SoxY protein] + thiosulfate + 2 Fe(III)-[cytochrome c] = S-(2-sulfodisulfanyl)-L-cysteinyl-[SoxY protein] + 2 Fe(II)-[cytochrome c] + 2 H(+)</text>
        <dbReference type="Rhea" id="RHEA:51224"/>
        <dbReference type="Rhea" id="RHEA-COMP:10350"/>
        <dbReference type="Rhea" id="RHEA-COMP:14399"/>
        <dbReference type="Rhea" id="RHEA-COMP:14689"/>
        <dbReference type="Rhea" id="RHEA-COMP:14690"/>
        <dbReference type="ChEBI" id="CHEBI:15378"/>
        <dbReference type="ChEBI" id="CHEBI:29033"/>
        <dbReference type="ChEBI" id="CHEBI:29034"/>
        <dbReference type="ChEBI" id="CHEBI:33542"/>
        <dbReference type="ChEBI" id="CHEBI:61963"/>
        <dbReference type="ChEBI" id="CHEBI:140664"/>
        <dbReference type="EC" id="2.8.5.2"/>
    </reaction>
</comment>
<evidence type="ECO:0000256" key="8">
    <source>
        <dbReference type="ARBA" id="ARBA00022764"/>
    </source>
</evidence>
<feature type="binding site" description="axial binding residue" evidence="17">
    <location>
        <position position="184"/>
    </location>
    <ligand>
        <name>heme c</name>
        <dbReference type="ChEBI" id="CHEBI:61717"/>
        <label>2</label>
    </ligand>
    <ligandPart>
        <name>Fe</name>
        <dbReference type="ChEBI" id="CHEBI:18248"/>
    </ligandPart>
</feature>
<dbReference type="GO" id="GO:0016669">
    <property type="term" value="F:oxidoreductase activity, acting on a sulfur group of donors, cytochrome as acceptor"/>
    <property type="evidence" value="ECO:0007669"/>
    <property type="project" value="InterPro"/>
</dbReference>
<evidence type="ECO:0000256" key="5">
    <source>
        <dbReference type="ARBA" id="ARBA00022679"/>
    </source>
</evidence>
<evidence type="ECO:0000256" key="18">
    <source>
        <dbReference type="SAM" id="SignalP"/>
    </source>
</evidence>
<dbReference type="RefSeq" id="WP_087909857.1">
    <property type="nucleotide sequence ID" value="NZ_NAIA01000003.1"/>
</dbReference>
<dbReference type="GO" id="GO:0016740">
    <property type="term" value="F:transferase activity"/>
    <property type="evidence" value="ECO:0007669"/>
    <property type="project" value="UniProtKB-KW"/>
</dbReference>
<accession>A0A210RXH3</accession>
<sequence>MQRKYTLGLASGLLATMLSVSSLSYAQKSATDDIAKYREMIADGNPSELYEAAGEDLWKKPAGPKNATLEKCDLGLGPGVVKGAAAQLPRYFKDTNKVQDLESRLMTCMQALQGRDPQEMIDAPFQKGAKKDMEAIVAYVVTLSKGDKIKVSTNHPKEKEMYELGKRAFYFQGGPMDFSCASCHAENGKRIRLQDLPNLVEQKGAALGWGYWPAYRVSSGQFWTMQQRLNDCYRQQRFPFPIYGSDVTIALSMYMAKTANGGTVETPGLKR</sequence>
<keyword evidence="8 14" id="KW-0574">Periplasm</keyword>
<feature type="binding site" description="covalent" evidence="16">
    <location>
        <position position="183"/>
    </location>
    <ligand>
        <name>heme c</name>
        <dbReference type="ChEBI" id="CHEBI:61717"/>
        <label>2</label>
    </ligand>
</feature>
<name>A0A210RXH3_9BURK</name>
<evidence type="ECO:0000256" key="4">
    <source>
        <dbReference type="ARBA" id="ARBA00022617"/>
    </source>
</evidence>
<dbReference type="GO" id="GO:0009055">
    <property type="term" value="F:electron transfer activity"/>
    <property type="evidence" value="ECO:0007669"/>
    <property type="project" value="InterPro"/>
</dbReference>
<feature type="binding site" description="covalent" evidence="16">
    <location>
        <position position="72"/>
    </location>
    <ligand>
        <name>heme c</name>
        <dbReference type="ChEBI" id="CHEBI:61717"/>
        <label>1</label>
    </ligand>
</feature>
<evidence type="ECO:0000259" key="19">
    <source>
        <dbReference type="Pfam" id="PF21342"/>
    </source>
</evidence>
<feature type="binding site" description="axial binding residue" evidence="17">
    <location>
        <position position="108"/>
    </location>
    <ligand>
        <name>heme c</name>
        <dbReference type="ChEBI" id="CHEBI:61717"/>
        <label>1</label>
    </ligand>
    <ligandPart>
        <name>Fe</name>
        <dbReference type="ChEBI" id="CHEBI:18248"/>
    </ligandPart>
</feature>